<dbReference type="Proteomes" id="UP001469553">
    <property type="component" value="Unassembled WGS sequence"/>
</dbReference>
<gene>
    <name evidence="1" type="ORF">AMECASPLE_015138</name>
</gene>
<evidence type="ECO:0000313" key="2">
    <source>
        <dbReference type="Proteomes" id="UP001469553"/>
    </source>
</evidence>
<reference evidence="1 2" key="1">
    <citation type="submission" date="2021-06" db="EMBL/GenBank/DDBJ databases">
        <authorList>
            <person name="Palmer J.M."/>
        </authorList>
    </citation>
    <scope>NUCLEOTIDE SEQUENCE [LARGE SCALE GENOMIC DNA]</scope>
    <source>
        <strain evidence="1 2">AS_MEX2019</strain>
        <tissue evidence="1">Muscle</tissue>
    </source>
</reference>
<organism evidence="1 2">
    <name type="scientific">Ameca splendens</name>
    <dbReference type="NCBI Taxonomy" id="208324"/>
    <lineage>
        <taxon>Eukaryota</taxon>
        <taxon>Metazoa</taxon>
        <taxon>Chordata</taxon>
        <taxon>Craniata</taxon>
        <taxon>Vertebrata</taxon>
        <taxon>Euteleostomi</taxon>
        <taxon>Actinopterygii</taxon>
        <taxon>Neopterygii</taxon>
        <taxon>Teleostei</taxon>
        <taxon>Neoteleostei</taxon>
        <taxon>Acanthomorphata</taxon>
        <taxon>Ovalentaria</taxon>
        <taxon>Atherinomorphae</taxon>
        <taxon>Cyprinodontiformes</taxon>
        <taxon>Goodeidae</taxon>
        <taxon>Ameca</taxon>
    </lineage>
</organism>
<proteinExistence type="predicted"/>
<keyword evidence="2" id="KW-1185">Reference proteome</keyword>
<comment type="caution">
    <text evidence="1">The sequence shown here is derived from an EMBL/GenBank/DDBJ whole genome shotgun (WGS) entry which is preliminary data.</text>
</comment>
<name>A0ABV0ZB07_9TELE</name>
<dbReference type="EMBL" id="JAHRIP010057483">
    <property type="protein sequence ID" value="MEQ2303280.1"/>
    <property type="molecule type" value="Genomic_DNA"/>
</dbReference>
<protein>
    <submittedName>
        <fullName evidence="1">Uncharacterized protein</fullName>
    </submittedName>
</protein>
<accession>A0ABV0ZB07</accession>
<evidence type="ECO:0000313" key="1">
    <source>
        <dbReference type="EMBL" id="MEQ2303280.1"/>
    </source>
</evidence>
<sequence length="106" mass="12103">MWKVFWSDNTTVLFLTVSKGPGPILPEYPPQDSQRDMVERLLQVHKAHVDWLGELPCTLQDPAEGVELVQCSTARTKTTLLFLNPRFDYPTEPPLQNPLIDLTREA</sequence>